<protein>
    <submittedName>
        <fullName evidence="1">Uncharacterized protein</fullName>
    </submittedName>
</protein>
<organism evidence="1 2">
    <name type="scientific">Dreissena polymorpha</name>
    <name type="common">Zebra mussel</name>
    <name type="synonym">Mytilus polymorpha</name>
    <dbReference type="NCBI Taxonomy" id="45954"/>
    <lineage>
        <taxon>Eukaryota</taxon>
        <taxon>Metazoa</taxon>
        <taxon>Spiralia</taxon>
        <taxon>Lophotrochozoa</taxon>
        <taxon>Mollusca</taxon>
        <taxon>Bivalvia</taxon>
        <taxon>Autobranchia</taxon>
        <taxon>Heteroconchia</taxon>
        <taxon>Euheterodonta</taxon>
        <taxon>Imparidentia</taxon>
        <taxon>Neoheterodontei</taxon>
        <taxon>Myida</taxon>
        <taxon>Dreissenoidea</taxon>
        <taxon>Dreissenidae</taxon>
        <taxon>Dreissena</taxon>
    </lineage>
</organism>
<reference evidence="1" key="1">
    <citation type="journal article" date="2019" name="bioRxiv">
        <title>The Genome of the Zebra Mussel, Dreissena polymorpha: A Resource for Invasive Species Research.</title>
        <authorList>
            <person name="McCartney M.A."/>
            <person name="Auch B."/>
            <person name="Kono T."/>
            <person name="Mallez S."/>
            <person name="Zhang Y."/>
            <person name="Obille A."/>
            <person name="Becker A."/>
            <person name="Abrahante J.E."/>
            <person name="Garbe J."/>
            <person name="Badalamenti J.P."/>
            <person name="Herman A."/>
            <person name="Mangelson H."/>
            <person name="Liachko I."/>
            <person name="Sullivan S."/>
            <person name="Sone E.D."/>
            <person name="Koren S."/>
            <person name="Silverstein K.A.T."/>
            <person name="Beckman K.B."/>
            <person name="Gohl D.M."/>
        </authorList>
    </citation>
    <scope>NUCLEOTIDE SEQUENCE</scope>
    <source>
        <strain evidence="1">Duluth1</strain>
        <tissue evidence="1">Whole animal</tissue>
    </source>
</reference>
<reference evidence="1" key="2">
    <citation type="submission" date="2020-11" db="EMBL/GenBank/DDBJ databases">
        <authorList>
            <person name="McCartney M.A."/>
            <person name="Auch B."/>
            <person name="Kono T."/>
            <person name="Mallez S."/>
            <person name="Becker A."/>
            <person name="Gohl D.M."/>
            <person name="Silverstein K.A.T."/>
            <person name="Koren S."/>
            <person name="Bechman K.B."/>
            <person name="Herman A."/>
            <person name="Abrahante J.E."/>
            <person name="Garbe J."/>
        </authorList>
    </citation>
    <scope>NUCLEOTIDE SEQUENCE</scope>
    <source>
        <strain evidence="1">Duluth1</strain>
        <tissue evidence="1">Whole animal</tissue>
    </source>
</reference>
<sequence length="176" mass="20528">MKINFQHTTPFHDIRSGIEYLQYEHKDGVWFVLKNVNKSMEMALVDAEYNECVSNTIKIQLQAYFPTQTILDRAVDFLRGWRTAVGVIQLKHGFYEEHYVPLNIPPAELEMSFPMLNKILSYTYPPSHLNMTRPPKPYHVASGYEFHIGCQAFDFTDFCSIDWSTDENCSNIIYTT</sequence>
<keyword evidence="2" id="KW-1185">Reference proteome</keyword>
<name>A0A9D4R9P4_DREPO</name>
<dbReference type="Proteomes" id="UP000828390">
    <property type="component" value="Unassembled WGS sequence"/>
</dbReference>
<dbReference type="EMBL" id="JAIWYP010000003">
    <property type="protein sequence ID" value="KAH3859408.1"/>
    <property type="molecule type" value="Genomic_DNA"/>
</dbReference>
<proteinExistence type="predicted"/>
<dbReference type="AlphaFoldDB" id="A0A9D4R9P4"/>
<evidence type="ECO:0000313" key="2">
    <source>
        <dbReference type="Proteomes" id="UP000828390"/>
    </source>
</evidence>
<gene>
    <name evidence="1" type="ORF">DPMN_102128</name>
</gene>
<evidence type="ECO:0000313" key="1">
    <source>
        <dbReference type="EMBL" id="KAH3859408.1"/>
    </source>
</evidence>
<comment type="caution">
    <text evidence="1">The sequence shown here is derived from an EMBL/GenBank/DDBJ whole genome shotgun (WGS) entry which is preliminary data.</text>
</comment>
<accession>A0A9D4R9P4</accession>